<accession>A0ABW0QID9</accession>
<proteinExistence type="predicted"/>
<dbReference type="PANTHER" id="PTHR47515:SF2">
    <property type="entry name" value="INTEGRASE CORE DOMAIN PROTEIN"/>
    <property type="match status" value="1"/>
</dbReference>
<dbReference type="Pfam" id="PF00665">
    <property type="entry name" value="rve"/>
    <property type="match status" value="1"/>
</dbReference>
<dbReference type="EMBL" id="JBHSMX010000066">
    <property type="protein sequence ID" value="MFC5523999.1"/>
    <property type="molecule type" value="Genomic_DNA"/>
</dbReference>
<reference evidence="3" key="1">
    <citation type="journal article" date="2019" name="Int. J. Syst. Evol. Microbiol.">
        <title>The Global Catalogue of Microorganisms (GCM) 10K type strain sequencing project: providing services to taxonomists for standard genome sequencing and annotation.</title>
        <authorList>
            <consortium name="The Broad Institute Genomics Platform"/>
            <consortium name="The Broad Institute Genome Sequencing Center for Infectious Disease"/>
            <person name="Wu L."/>
            <person name="Ma J."/>
        </authorList>
    </citation>
    <scope>NUCLEOTIDE SEQUENCE [LARGE SCALE GENOMIC DNA]</scope>
    <source>
        <strain evidence="3">CGMCC 4.7277</strain>
    </source>
</reference>
<dbReference type="Gene3D" id="3.30.420.10">
    <property type="entry name" value="Ribonuclease H-like superfamily/Ribonuclease H"/>
    <property type="match status" value="1"/>
</dbReference>
<dbReference type="PANTHER" id="PTHR47515">
    <property type="entry name" value="LOW CALCIUM RESPONSE LOCUS PROTEIN T"/>
    <property type="match status" value="1"/>
</dbReference>
<keyword evidence="3" id="KW-1185">Reference proteome</keyword>
<name>A0ABW0QID9_9BURK</name>
<sequence>MSPEGKTYFNTLPSLLLLARIKQPLVAAGQPHQSWSCDFMADAPCSGRKFRTFNVTDEYKREALRIGIDTRLPAVRVIRVLTELVNIHGAPLSIRLDNEPGFIAKALADRAASQGYGLNPIQPGKPAKNAYLERFSKTCRVKQFPKLCLCVVQEIELASPKWDYSISTTATAVAAAAAVCVLP</sequence>
<evidence type="ECO:0000313" key="3">
    <source>
        <dbReference type="Proteomes" id="UP001596084"/>
    </source>
</evidence>
<dbReference type="InterPro" id="IPR001584">
    <property type="entry name" value="Integrase_cat-core"/>
</dbReference>
<comment type="caution">
    <text evidence="2">The sequence shown here is derived from an EMBL/GenBank/DDBJ whole genome shotgun (WGS) entry which is preliminary data.</text>
</comment>
<dbReference type="SUPFAM" id="SSF53098">
    <property type="entry name" value="Ribonuclease H-like"/>
    <property type="match status" value="1"/>
</dbReference>
<evidence type="ECO:0000259" key="1">
    <source>
        <dbReference type="PROSITE" id="PS50994"/>
    </source>
</evidence>
<feature type="domain" description="Integrase catalytic" evidence="1">
    <location>
        <begin position="27"/>
        <end position="183"/>
    </location>
</feature>
<dbReference type="RefSeq" id="WP_084389364.1">
    <property type="nucleotide sequence ID" value="NZ_JBHSMX010000066.1"/>
</dbReference>
<dbReference type="InterPro" id="IPR036397">
    <property type="entry name" value="RNaseH_sf"/>
</dbReference>
<gene>
    <name evidence="2" type="ORF">ACFPP7_24270</name>
</gene>
<protein>
    <submittedName>
        <fullName evidence="2">DDE-type integrase/transposase/recombinase</fullName>
    </submittedName>
</protein>
<organism evidence="2 3">
    <name type="scientific">Polaromonas jejuensis</name>
    <dbReference type="NCBI Taxonomy" id="457502"/>
    <lineage>
        <taxon>Bacteria</taxon>
        <taxon>Pseudomonadati</taxon>
        <taxon>Pseudomonadota</taxon>
        <taxon>Betaproteobacteria</taxon>
        <taxon>Burkholderiales</taxon>
        <taxon>Comamonadaceae</taxon>
        <taxon>Polaromonas</taxon>
    </lineage>
</organism>
<dbReference type="PROSITE" id="PS50994">
    <property type="entry name" value="INTEGRASE"/>
    <property type="match status" value="1"/>
</dbReference>
<evidence type="ECO:0000313" key="2">
    <source>
        <dbReference type="EMBL" id="MFC5523999.1"/>
    </source>
</evidence>
<dbReference type="Proteomes" id="UP001596084">
    <property type="component" value="Unassembled WGS sequence"/>
</dbReference>
<dbReference type="InterPro" id="IPR012337">
    <property type="entry name" value="RNaseH-like_sf"/>
</dbReference>